<name>A0AAW1C6H3_CROAD</name>
<dbReference type="GO" id="GO:0005829">
    <property type="term" value="C:cytosol"/>
    <property type="evidence" value="ECO:0007669"/>
    <property type="project" value="TreeGrafter"/>
</dbReference>
<dbReference type="SUPFAM" id="SSF52151">
    <property type="entry name" value="FabD/lysophospholipase-like"/>
    <property type="match status" value="1"/>
</dbReference>
<dbReference type="EMBL" id="JAOTOJ010000001">
    <property type="protein sequence ID" value="KAK9409736.1"/>
    <property type="molecule type" value="Genomic_DNA"/>
</dbReference>
<reference evidence="1 2" key="1">
    <citation type="journal article" date="2024" name="Proc. Natl. Acad. Sci. U.S.A.">
        <title>The genetic regulatory architecture and epigenomic basis for age-related changes in rattlesnake venom.</title>
        <authorList>
            <person name="Hogan M.P."/>
            <person name="Holding M.L."/>
            <person name="Nystrom G.S."/>
            <person name="Colston T.J."/>
            <person name="Bartlett D.A."/>
            <person name="Mason A.J."/>
            <person name="Ellsworth S.A."/>
            <person name="Rautsaw R.M."/>
            <person name="Lawrence K.C."/>
            <person name="Strickland J.L."/>
            <person name="He B."/>
            <person name="Fraser P."/>
            <person name="Margres M.J."/>
            <person name="Gilbert D.M."/>
            <person name="Gibbs H.L."/>
            <person name="Parkinson C.L."/>
            <person name="Rokyta D.R."/>
        </authorList>
    </citation>
    <scope>NUCLEOTIDE SEQUENCE [LARGE SCALE GENOMIC DNA]</scope>
    <source>
        <strain evidence="1">DRR0105</strain>
    </source>
</reference>
<sequence>MFVPPGDLATKLRGALTDRLAVAQYHNFLKGFQMHDSYIENTHFHRWKGEKRSEANMAGGNIDVSSCKTPYSTYCLQYSDEDFDKLVNLSEYNILNNQHLIFQALHAAIERKRQHCCKN</sequence>
<dbReference type="GO" id="GO:0047498">
    <property type="term" value="F:calcium-dependent phospholipase A2 activity"/>
    <property type="evidence" value="ECO:0007669"/>
    <property type="project" value="TreeGrafter"/>
</dbReference>
<dbReference type="GO" id="GO:0046475">
    <property type="term" value="P:glycerophospholipid catabolic process"/>
    <property type="evidence" value="ECO:0007669"/>
    <property type="project" value="TreeGrafter"/>
</dbReference>
<dbReference type="PANTHER" id="PTHR10728">
    <property type="entry name" value="CYTOSOLIC PHOSPHOLIPASE A2"/>
    <property type="match status" value="1"/>
</dbReference>
<dbReference type="GO" id="GO:0005509">
    <property type="term" value="F:calcium ion binding"/>
    <property type="evidence" value="ECO:0007669"/>
    <property type="project" value="TreeGrafter"/>
</dbReference>
<protein>
    <submittedName>
        <fullName evidence="1">Cytosolic phospholipase A2 epsilon-like</fullName>
    </submittedName>
</protein>
<dbReference type="PANTHER" id="PTHR10728:SF54">
    <property type="entry name" value="PHOSPHOLIPASE A2"/>
    <property type="match status" value="1"/>
</dbReference>
<accession>A0AAW1C6H3</accession>
<evidence type="ECO:0000313" key="1">
    <source>
        <dbReference type="EMBL" id="KAK9409736.1"/>
    </source>
</evidence>
<dbReference type="Proteomes" id="UP001474421">
    <property type="component" value="Unassembled WGS sequence"/>
</dbReference>
<dbReference type="InterPro" id="IPR016035">
    <property type="entry name" value="Acyl_Trfase/lysoPLipase"/>
</dbReference>
<dbReference type="AlphaFoldDB" id="A0AAW1C6H3"/>
<evidence type="ECO:0000313" key="2">
    <source>
        <dbReference type="Proteomes" id="UP001474421"/>
    </source>
</evidence>
<proteinExistence type="predicted"/>
<comment type="caution">
    <text evidence="1">The sequence shown here is derived from an EMBL/GenBank/DDBJ whole genome shotgun (WGS) entry which is preliminary data.</text>
</comment>
<gene>
    <name evidence="1" type="ORF">NXF25_000911</name>
</gene>
<keyword evidence="2" id="KW-1185">Reference proteome</keyword>
<dbReference type="GO" id="GO:0005544">
    <property type="term" value="F:calcium-dependent phospholipid binding"/>
    <property type="evidence" value="ECO:0007669"/>
    <property type="project" value="TreeGrafter"/>
</dbReference>
<organism evidence="1 2">
    <name type="scientific">Crotalus adamanteus</name>
    <name type="common">Eastern diamondback rattlesnake</name>
    <dbReference type="NCBI Taxonomy" id="8729"/>
    <lineage>
        <taxon>Eukaryota</taxon>
        <taxon>Metazoa</taxon>
        <taxon>Chordata</taxon>
        <taxon>Craniata</taxon>
        <taxon>Vertebrata</taxon>
        <taxon>Euteleostomi</taxon>
        <taxon>Lepidosauria</taxon>
        <taxon>Squamata</taxon>
        <taxon>Bifurcata</taxon>
        <taxon>Unidentata</taxon>
        <taxon>Episquamata</taxon>
        <taxon>Toxicofera</taxon>
        <taxon>Serpentes</taxon>
        <taxon>Colubroidea</taxon>
        <taxon>Viperidae</taxon>
        <taxon>Crotalinae</taxon>
        <taxon>Crotalus</taxon>
    </lineage>
</organism>
<dbReference type="Gene3D" id="3.40.1090.10">
    <property type="entry name" value="Cytosolic phospholipase A2 catalytic domain"/>
    <property type="match status" value="1"/>
</dbReference>